<reference evidence="2 3" key="1">
    <citation type="submission" date="2019-06" db="EMBL/GenBank/DDBJ databases">
        <title>Sequencing the genomes of 1000 actinobacteria strains.</title>
        <authorList>
            <person name="Klenk H.-P."/>
        </authorList>
    </citation>
    <scope>NUCLEOTIDE SEQUENCE [LARGE SCALE GENOMIC DNA]</scope>
    <source>
        <strain evidence="2 3">DSM 46837</strain>
    </source>
</reference>
<sequence>MVSKGGGVKPVLVNHYEKVTDRLLTSEAADNGDRLLTKVRVADVLNVDHLTGRLKGYALSAHFDFLMVEAETSIPRFAVELDGAQHWNDARQRERDRMKDALCEGAGLPLARITSDFTHRRGRWRVLSYLVDAFYMSEGFYAAQQAGHVPWDEPFMIESVIVQDDDGRSSFYAFDTDAIDRLWAHYNARRLPTALPDTWTTAVKANGMVQAHAYVAVAENRYLVARVRVRDFRFQGISPGQIASQLVVAEVGDLAERWLSGEAVACDRRELMKVMGEVQQAIDAGGFLSSFTSGGSLVPGGPLPLDATIQMRRLA</sequence>
<feature type="domain" description="DUF2726" evidence="1">
    <location>
        <begin position="29"/>
        <end position="118"/>
    </location>
</feature>
<dbReference type="Gene3D" id="3.40.960.10">
    <property type="entry name" value="VSR Endonuclease"/>
    <property type="match status" value="1"/>
</dbReference>
<evidence type="ECO:0000313" key="3">
    <source>
        <dbReference type="Proteomes" id="UP000319865"/>
    </source>
</evidence>
<evidence type="ECO:0000259" key="1">
    <source>
        <dbReference type="Pfam" id="PF10881"/>
    </source>
</evidence>
<dbReference type="EMBL" id="VFQE01000001">
    <property type="protein sequence ID" value="TQN44310.1"/>
    <property type="molecule type" value="Genomic_DNA"/>
</dbReference>
<dbReference type="Pfam" id="PF10881">
    <property type="entry name" value="DUF2726"/>
    <property type="match status" value="1"/>
</dbReference>
<name>A0A543PJQ5_9ACTN</name>
<keyword evidence="3" id="KW-1185">Reference proteome</keyword>
<organism evidence="2 3">
    <name type="scientific">Blastococcus colisei</name>
    <dbReference type="NCBI Taxonomy" id="1564162"/>
    <lineage>
        <taxon>Bacteria</taxon>
        <taxon>Bacillati</taxon>
        <taxon>Actinomycetota</taxon>
        <taxon>Actinomycetes</taxon>
        <taxon>Geodermatophilales</taxon>
        <taxon>Geodermatophilaceae</taxon>
        <taxon>Blastococcus</taxon>
    </lineage>
</organism>
<dbReference type="InterPro" id="IPR024402">
    <property type="entry name" value="DUF2726"/>
</dbReference>
<accession>A0A543PJQ5</accession>
<protein>
    <submittedName>
        <fullName evidence="2">Uncharacterized protein DUF2726</fullName>
    </submittedName>
</protein>
<gene>
    <name evidence="2" type="ORF">FHU33_3808</name>
</gene>
<proteinExistence type="predicted"/>
<comment type="caution">
    <text evidence="2">The sequence shown here is derived from an EMBL/GenBank/DDBJ whole genome shotgun (WGS) entry which is preliminary data.</text>
</comment>
<dbReference type="AlphaFoldDB" id="A0A543PJQ5"/>
<evidence type="ECO:0000313" key="2">
    <source>
        <dbReference type="EMBL" id="TQN44310.1"/>
    </source>
</evidence>
<dbReference type="Proteomes" id="UP000319865">
    <property type="component" value="Unassembled WGS sequence"/>
</dbReference>